<keyword evidence="1" id="KW-1185">Reference proteome</keyword>
<evidence type="ECO:0000313" key="2">
    <source>
        <dbReference type="WBParaSite" id="PDA_v2.g14542.t1"/>
    </source>
</evidence>
<protein>
    <submittedName>
        <fullName evidence="2">Uncharacterized protein</fullName>
    </submittedName>
</protein>
<dbReference type="Proteomes" id="UP000887578">
    <property type="component" value="Unplaced"/>
</dbReference>
<organism evidence="1 2">
    <name type="scientific">Panagrolaimus davidi</name>
    <dbReference type="NCBI Taxonomy" id="227884"/>
    <lineage>
        <taxon>Eukaryota</taxon>
        <taxon>Metazoa</taxon>
        <taxon>Ecdysozoa</taxon>
        <taxon>Nematoda</taxon>
        <taxon>Chromadorea</taxon>
        <taxon>Rhabditida</taxon>
        <taxon>Tylenchina</taxon>
        <taxon>Panagrolaimomorpha</taxon>
        <taxon>Panagrolaimoidea</taxon>
        <taxon>Panagrolaimidae</taxon>
        <taxon>Panagrolaimus</taxon>
    </lineage>
</organism>
<evidence type="ECO:0000313" key="1">
    <source>
        <dbReference type="Proteomes" id="UP000887578"/>
    </source>
</evidence>
<proteinExistence type="predicted"/>
<dbReference type="WBParaSite" id="PDA_v2.g14542.t1">
    <property type="protein sequence ID" value="PDA_v2.g14542.t1"/>
    <property type="gene ID" value="PDA_v2.g14542"/>
</dbReference>
<sequence>MESQICNKSSDLCLNSLKLYDETEQEKLPNWWKTDSKNDSNKSTISLHISAYENSNETAAAAIDDGSKEAKLNENTKQIFNAASTFVIENPFEFPR</sequence>
<name>A0A914PAH7_9BILA</name>
<reference evidence="2" key="1">
    <citation type="submission" date="2022-11" db="UniProtKB">
        <authorList>
            <consortium name="WormBaseParasite"/>
        </authorList>
    </citation>
    <scope>IDENTIFICATION</scope>
</reference>
<dbReference type="AlphaFoldDB" id="A0A914PAH7"/>
<accession>A0A914PAH7</accession>